<evidence type="ECO:0000313" key="1">
    <source>
        <dbReference type="EMBL" id="KAE8168546.1"/>
    </source>
</evidence>
<sequence length="455" mass="51618">MGKTFHFIDGLQPDRTSKKLMRRHVMKGKNAGKKIHRASRDGLSKDVHRIKAVNTSDPHGDRSVDLGRVDRKFGDTILTGSFPMVAVNRCSLNIINQFFDLTTERLYPISLGFSLCEVKLLWLRLVFTDEAAYHCNISLMQACNEIYLGDGTSSPKALYHLSQTLTHIQRRLGSCDALSDSTMGLIISLIMQEQIRGQGPATEVHARGLQKMVELRGGLSNLERNLTLVLKVCKTDIMLSLQYGRPTMFFRDHMAEVWNKLASGGHRLDYAPVTPLNDLHPYLNKICSDIANLCCLINRDPRQPILDLLGFEETFVSICYRLLQLIPMQDTACQIDTQTVFHLGLLIFTMTTFFQVGQKQIIDFKALSLRFQNFLDSDPSELEESLSLWLVTLGGIWCPKDLNRDLVASRICLLAQQQGIGSWSEFRSCLGRFPWIHALHDQPGLELWNQVQRSH</sequence>
<evidence type="ECO:0000313" key="2">
    <source>
        <dbReference type="Proteomes" id="UP000326950"/>
    </source>
</evidence>
<dbReference type="AlphaFoldDB" id="A0A5N6VBY5"/>
<gene>
    <name evidence="1" type="ORF">BDV40DRAFT_307225</name>
</gene>
<dbReference type="Pfam" id="PF11951">
    <property type="entry name" value="Fungal_trans_2"/>
    <property type="match status" value="1"/>
</dbReference>
<dbReference type="OrthoDB" id="4158087at2759"/>
<dbReference type="EMBL" id="ML738585">
    <property type="protein sequence ID" value="KAE8168546.1"/>
    <property type="molecule type" value="Genomic_DNA"/>
</dbReference>
<dbReference type="Proteomes" id="UP000326950">
    <property type="component" value="Unassembled WGS sequence"/>
</dbReference>
<dbReference type="PANTHER" id="PTHR37540:SF9">
    <property type="entry name" value="ZN(2)-C6 FUNGAL-TYPE DOMAIN-CONTAINING PROTEIN"/>
    <property type="match status" value="1"/>
</dbReference>
<dbReference type="PANTHER" id="PTHR37540">
    <property type="entry name" value="TRANSCRIPTION FACTOR (ACR-2), PUTATIVE-RELATED-RELATED"/>
    <property type="match status" value="1"/>
</dbReference>
<keyword evidence="2" id="KW-1185">Reference proteome</keyword>
<organism evidence="1 2">
    <name type="scientific">Aspergillus tamarii</name>
    <dbReference type="NCBI Taxonomy" id="41984"/>
    <lineage>
        <taxon>Eukaryota</taxon>
        <taxon>Fungi</taxon>
        <taxon>Dikarya</taxon>
        <taxon>Ascomycota</taxon>
        <taxon>Pezizomycotina</taxon>
        <taxon>Eurotiomycetes</taxon>
        <taxon>Eurotiomycetidae</taxon>
        <taxon>Eurotiales</taxon>
        <taxon>Aspergillaceae</taxon>
        <taxon>Aspergillus</taxon>
        <taxon>Aspergillus subgen. Circumdati</taxon>
    </lineage>
</organism>
<evidence type="ECO:0008006" key="3">
    <source>
        <dbReference type="Google" id="ProtNLM"/>
    </source>
</evidence>
<name>A0A5N6VBY5_ASPTM</name>
<reference evidence="1 2" key="1">
    <citation type="submission" date="2019-04" db="EMBL/GenBank/DDBJ databases">
        <title>Friends and foes A comparative genomics study of 23 Aspergillus species from section Flavi.</title>
        <authorList>
            <consortium name="DOE Joint Genome Institute"/>
            <person name="Kjaerbolling I."/>
            <person name="Vesth T."/>
            <person name="Frisvad J.C."/>
            <person name="Nybo J.L."/>
            <person name="Theobald S."/>
            <person name="Kildgaard S."/>
            <person name="Isbrandt T."/>
            <person name="Kuo A."/>
            <person name="Sato A."/>
            <person name="Lyhne E.K."/>
            <person name="Kogle M.E."/>
            <person name="Wiebenga A."/>
            <person name="Kun R.S."/>
            <person name="Lubbers R.J."/>
            <person name="Makela M.R."/>
            <person name="Barry K."/>
            <person name="Chovatia M."/>
            <person name="Clum A."/>
            <person name="Daum C."/>
            <person name="Haridas S."/>
            <person name="He G."/>
            <person name="LaButti K."/>
            <person name="Lipzen A."/>
            <person name="Mondo S."/>
            <person name="Riley R."/>
            <person name="Salamov A."/>
            <person name="Simmons B.A."/>
            <person name="Magnuson J.K."/>
            <person name="Henrissat B."/>
            <person name="Mortensen U.H."/>
            <person name="Larsen T.O."/>
            <person name="Devries R.P."/>
            <person name="Grigoriev I.V."/>
            <person name="Machida M."/>
            <person name="Baker S.E."/>
            <person name="Andersen M.R."/>
        </authorList>
    </citation>
    <scope>NUCLEOTIDE SEQUENCE [LARGE SCALE GENOMIC DNA]</scope>
    <source>
        <strain evidence="1 2">CBS 117626</strain>
    </source>
</reference>
<accession>A0A5N6VBY5</accession>
<proteinExistence type="predicted"/>
<dbReference type="InterPro" id="IPR021858">
    <property type="entry name" value="Fun_TF"/>
</dbReference>
<protein>
    <recommendedName>
        <fullName evidence="3">Fungal-specific transcription factor domain-containing protein</fullName>
    </recommendedName>
</protein>